<evidence type="ECO:0000256" key="5">
    <source>
        <dbReference type="SAM" id="SignalP"/>
    </source>
</evidence>
<dbReference type="PANTHER" id="PTHR11967:SF2">
    <property type="entry name" value="ALPHA-1-ACID GLYCOPROTEIN 1"/>
    <property type="match status" value="1"/>
</dbReference>
<reference evidence="6" key="1">
    <citation type="submission" date="2020-07" db="EMBL/GenBank/DDBJ databases">
        <title>Clarias magur genome sequencing, assembly and annotation.</title>
        <authorList>
            <person name="Kushwaha B."/>
            <person name="Kumar R."/>
            <person name="Das P."/>
            <person name="Joshi C.G."/>
            <person name="Kumar D."/>
            <person name="Nagpure N.S."/>
            <person name="Pandey M."/>
            <person name="Agarwal S."/>
            <person name="Srivastava S."/>
            <person name="Singh M."/>
            <person name="Sahoo L."/>
            <person name="Jayasankar P."/>
            <person name="Meher P.K."/>
            <person name="Koringa P.G."/>
            <person name="Iquebal M.A."/>
            <person name="Das S.P."/>
            <person name="Bit A."/>
            <person name="Patnaik S."/>
            <person name="Patel N."/>
            <person name="Shah T.M."/>
            <person name="Hinsu A."/>
            <person name="Jena J.K."/>
        </authorList>
    </citation>
    <scope>NUCLEOTIDE SEQUENCE</scope>
    <source>
        <strain evidence="6">CIFAMagur01</strain>
        <tissue evidence="6">Testis</tissue>
    </source>
</reference>
<comment type="subcellular location">
    <subcellularLocation>
        <location evidence="1">Secreted</location>
    </subcellularLocation>
</comment>
<dbReference type="EMBL" id="QNUK01000826">
    <property type="protein sequence ID" value="KAF5889321.1"/>
    <property type="molecule type" value="Genomic_DNA"/>
</dbReference>
<dbReference type="GO" id="GO:0005576">
    <property type="term" value="C:extracellular region"/>
    <property type="evidence" value="ECO:0007669"/>
    <property type="project" value="UniProtKB-SubCell"/>
</dbReference>
<accession>A0A8J4WRA5</accession>
<evidence type="ECO:0000313" key="7">
    <source>
        <dbReference type="Proteomes" id="UP000727407"/>
    </source>
</evidence>
<dbReference type="Gene3D" id="2.40.128.20">
    <property type="match status" value="1"/>
</dbReference>
<dbReference type="PANTHER" id="PTHR11967">
    <property type="entry name" value="ALPHA-1-ACID GLYCOPROTEIN"/>
    <property type="match status" value="1"/>
</dbReference>
<organism evidence="6 7">
    <name type="scientific">Clarias magur</name>
    <name type="common">Asian catfish</name>
    <name type="synonym">Macropteronotus magur</name>
    <dbReference type="NCBI Taxonomy" id="1594786"/>
    <lineage>
        <taxon>Eukaryota</taxon>
        <taxon>Metazoa</taxon>
        <taxon>Chordata</taxon>
        <taxon>Craniata</taxon>
        <taxon>Vertebrata</taxon>
        <taxon>Euteleostomi</taxon>
        <taxon>Actinopterygii</taxon>
        <taxon>Neopterygii</taxon>
        <taxon>Teleostei</taxon>
        <taxon>Ostariophysi</taxon>
        <taxon>Siluriformes</taxon>
        <taxon>Clariidae</taxon>
        <taxon>Clarias</taxon>
    </lineage>
</organism>
<feature type="chain" id="PRO_5035294502" evidence="5">
    <location>
        <begin position="20"/>
        <end position="194"/>
    </location>
</feature>
<dbReference type="InterPro" id="IPR012674">
    <property type="entry name" value="Calycin"/>
</dbReference>
<feature type="non-terminal residue" evidence="6">
    <location>
        <position position="1"/>
    </location>
</feature>
<comment type="caution">
    <text evidence="6">The sequence shown here is derived from an EMBL/GenBank/DDBJ whole genome shotgun (WGS) entry which is preliminary data.</text>
</comment>
<dbReference type="OrthoDB" id="8931204at2759"/>
<dbReference type="SUPFAM" id="SSF50814">
    <property type="entry name" value="Lipocalins"/>
    <property type="match status" value="1"/>
</dbReference>
<keyword evidence="4" id="KW-0325">Glycoprotein</keyword>
<sequence length="194" mass="21707">MAFLKYSFTLALLSGLALSFIIEPNCTELTKPLELGSNHSSIMGKWILAVGAYQGVMEMIGQMMDAYWMELSPPTNDDTFLLRHAYRIGNECTFESRGYSFRNNPSHQPNNSGNIESYPLSSCSNCLTDYISVQHEEEPSRALFLLSRERNVSTSAVDLFKKQAKCLGFPEPFIFYSAAADYGEVDTCCWSISG</sequence>
<keyword evidence="3 5" id="KW-0732">Signal</keyword>
<evidence type="ECO:0000256" key="3">
    <source>
        <dbReference type="ARBA" id="ARBA00022729"/>
    </source>
</evidence>
<name>A0A8J4WRA5_CLAMG</name>
<evidence type="ECO:0000313" key="6">
    <source>
        <dbReference type="EMBL" id="KAF5889321.1"/>
    </source>
</evidence>
<gene>
    <name evidence="6" type="ORF">DAT39_020973</name>
</gene>
<feature type="signal peptide" evidence="5">
    <location>
        <begin position="1"/>
        <end position="19"/>
    </location>
</feature>
<dbReference type="AlphaFoldDB" id="A0A8J4WRA5"/>
<keyword evidence="7" id="KW-1185">Reference proteome</keyword>
<dbReference type="Proteomes" id="UP000727407">
    <property type="component" value="Unassembled WGS sequence"/>
</dbReference>
<keyword evidence="2" id="KW-0964">Secreted</keyword>
<protein>
    <submittedName>
        <fullName evidence="6">Saxitoxin and tetrodotoxin-binding protein 1-like</fullName>
    </submittedName>
</protein>
<evidence type="ECO:0000256" key="2">
    <source>
        <dbReference type="ARBA" id="ARBA00022525"/>
    </source>
</evidence>
<proteinExistence type="predicted"/>
<evidence type="ECO:0000256" key="4">
    <source>
        <dbReference type="ARBA" id="ARBA00023180"/>
    </source>
</evidence>
<evidence type="ECO:0000256" key="1">
    <source>
        <dbReference type="ARBA" id="ARBA00004613"/>
    </source>
</evidence>